<dbReference type="PANTHER" id="PTHR46290">
    <property type="entry name" value="DI-N-ACETYLCHITOBIASE"/>
    <property type="match status" value="1"/>
</dbReference>
<dbReference type="PROSITE" id="PS51910">
    <property type="entry name" value="GH18_2"/>
    <property type="match status" value="1"/>
</dbReference>
<dbReference type="PANTHER" id="PTHR46290:SF1">
    <property type="entry name" value="DI-N-ACETYLCHITOBIASE"/>
    <property type="match status" value="1"/>
</dbReference>
<accession>A0ABQ6M8U6</accession>
<protein>
    <recommendedName>
        <fullName evidence="3">GH18 domain-containing protein</fullName>
    </recommendedName>
</protein>
<sequence>MRALLPLLPLSALSLPSQFLLRPPPRSSACPCSDASLCAGPLPPADVELFGFGADGILDGGSFDWSAVTTIAWGEGDAVVCAAHANGVRVVAGVSPPLTDDQEEIAAWVTATVDAVTGGHYDGVTFDYESPVSSISDPINEQYLDVIAQTTKALKALSPNYQVSVCAAWSPLGIDGRFYDYAALANAVDFLYVMCYDTRSQIFDQCVASANAPLPVCKKGIEDYLRLDIPAAKLILGVPWYGYRYECVDASFDPAEDRTCGIAQVPFRGVNCSDAAGSEHTYAEIRGIVNGGGNSSEVWRDEYLNAPFFNYVDEESGKTYQVWYDDAVSLKPIYEMAKELGLGGAGPYRWDQLDYAGNAAEAQEMMDAIKVVLN</sequence>
<dbReference type="InterPro" id="IPR051887">
    <property type="entry name" value="GH18_Domain-Containing"/>
</dbReference>
<keyword evidence="2" id="KW-0326">Glycosidase</keyword>
<dbReference type="InterPro" id="IPR011583">
    <property type="entry name" value="Chitinase_II/V-like_cat"/>
</dbReference>
<dbReference type="Pfam" id="PF00704">
    <property type="entry name" value="Glyco_hydro_18"/>
    <property type="match status" value="1"/>
</dbReference>
<evidence type="ECO:0000313" key="4">
    <source>
        <dbReference type="EMBL" id="GMI21748.1"/>
    </source>
</evidence>
<reference evidence="4 5" key="1">
    <citation type="journal article" date="2023" name="Commun. Biol.">
        <title>Genome analysis of Parmales, the sister group of diatoms, reveals the evolutionary specialization of diatoms from phago-mixotrophs to photoautotrophs.</title>
        <authorList>
            <person name="Ban H."/>
            <person name="Sato S."/>
            <person name="Yoshikawa S."/>
            <person name="Yamada K."/>
            <person name="Nakamura Y."/>
            <person name="Ichinomiya M."/>
            <person name="Sato N."/>
            <person name="Blanc-Mathieu R."/>
            <person name="Endo H."/>
            <person name="Kuwata A."/>
            <person name="Ogata H."/>
        </authorList>
    </citation>
    <scope>NUCLEOTIDE SEQUENCE [LARGE SCALE GENOMIC DNA]</scope>
</reference>
<evidence type="ECO:0000256" key="2">
    <source>
        <dbReference type="ARBA" id="ARBA00023295"/>
    </source>
</evidence>
<dbReference type="EMBL" id="BRYB01005210">
    <property type="protein sequence ID" value="GMI21748.1"/>
    <property type="molecule type" value="Genomic_DNA"/>
</dbReference>
<dbReference type="Gene3D" id="3.20.20.80">
    <property type="entry name" value="Glycosidases"/>
    <property type="match status" value="1"/>
</dbReference>
<gene>
    <name evidence="4" type="ORF">TeGR_g4968</name>
</gene>
<organism evidence="4 5">
    <name type="scientific">Tetraparma gracilis</name>
    <dbReference type="NCBI Taxonomy" id="2962635"/>
    <lineage>
        <taxon>Eukaryota</taxon>
        <taxon>Sar</taxon>
        <taxon>Stramenopiles</taxon>
        <taxon>Ochrophyta</taxon>
        <taxon>Bolidophyceae</taxon>
        <taxon>Parmales</taxon>
        <taxon>Triparmaceae</taxon>
        <taxon>Tetraparma</taxon>
    </lineage>
</organism>
<proteinExistence type="predicted"/>
<dbReference type="SUPFAM" id="SSF51445">
    <property type="entry name" value="(Trans)glycosidases"/>
    <property type="match status" value="1"/>
</dbReference>
<name>A0ABQ6M8U6_9STRA</name>
<dbReference type="InterPro" id="IPR017853">
    <property type="entry name" value="GH"/>
</dbReference>
<evidence type="ECO:0000313" key="5">
    <source>
        <dbReference type="Proteomes" id="UP001165060"/>
    </source>
</evidence>
<evidence type="ECO:0000259" key="3">
    <source>
        <dbReference type="PROSITE" id="PS51910"/>
    </source>
</evidence>
<keyword evidence="5" id="KW-1185">Reference proteome</keyword>
<keyword evidence="1" id="KW-0378">Hydrolase</keyword>
<dbReference type="Proteomes" id="UP001165060">
    <property type="component" value="Unassembled WGS sequence"/>
</dbReference>
<dbReference type="InterPro" id="IPR001223">
    <property type="entry name" value="Glyco_hydro18_cat"/>
</dbReference>
<comment type="caution">
    <text evidence="4">The sequence shown here is derived from an EMBL/GenBank/DDBJ whole genome shotgun (WGS) entry which is preliminary data.</text>
</comment>
<evidence type="ECO:0000256" key="1">
    <source>
        <dbReference type="ARBA" id="ARBA00022801"/>
    </source>
</evidence>
<feature type="domain" description="GH18" evidence="3">
    <location>
        <begin position="9"/>
        <end position="374"/>
    </location>
</feature>
<dbReference type="SMART" id="SM00636">
    <property type="entry name" value="Glyco_18"/>
    <property type="match status" value="1"/>
</dbReference>